<feature type="transmembrane region" description="Helical" evidence="23">
    <location>
        <begin position="908"/>
        <end position="930"/>
    </location>
</feature>
<keyword evidence="11" id="KW-0630">Potassium</keyword>
<evidence type="ECO:0000256" key="10">
    <source>
        <dbReference type="ARBA" id="ARBA00022842"/>
    </source>
</evidence>
<evidence type="ECO:0000256" key="19">
    <source>
        <dbReference type="ARBA" id="ARBA00035029"/>
    </source>
</evidence>
<dbReference type="GO" id="GO:0016887">
    <property type="term" value="F:ATP hydrolysis activity"/>
    <property type="evidence" value="ECO:0007669"/>
    <property type="project" value="InterPro"/>
</dbReference>
<name>A0A1Y2FZF1_9BASI</name>
<feature type="transmembrane region" description="Helical" evidence="23">
    <location>
        <begin position="989"/>
        <end position="1011"/>
    </location>
</feature>
<feature type="transmembrane region" description="Helical" evidence="23">
    <location>
        <begin position="63"/>
        <end position="81"/>
    </location>
</feature>
<keyword evidence="6 23" id="KW-0812">Transmembrane</keyword>
<keyword evidence="17" id="KW-0739">Sodium transport</keyword>
<keyword evidence="8" id="KW-0547">Nucleotide-binding</keyword>
<evidence type="ECO:0000256" key="1">
    <source>
        <dbReference type="ARBA" id="ARBA00001946"/>
    </source>
</evidence>
<keyword evidence="3" id="KW-0813">Transport</keyword>
<dbReference type="Gene3D" id="2.70.150.10">
    <property type="entry name" value="Calcium-transporting ATPase, cytoplasmic transduction domain A"/>
    <property type="match status" value="1"/>
</dbReference>
<feature type="transmembrane region" description="Helical" evidence="23">
    <location>
        <begin position="290"/>
        <end position="314"/>
    </location>
</feature>
<keyword evidence="9" id="KW-0067">ATP-binding</keyword>
<dbReference type="InterPro" id="IPR023299">
    <property type="entry name" value="ATPase_P-typ_cyto_dom_N"/>
</dbReference>
<evidence type="ECO:0000256" key="5">
    <source>
        <dbReference type="ARBA" id="ARBA00022538"/>
    </source>
</evidence>
<gene>
    <name evidence="25" type="ORF">BCR35DRAFT_300691</name>
</gene>
<dbReference type="InParanoid" id="A0A1Y2FZF1"/>
<dbReference type="SFLD" id="SFLDG00002">
    <property type="entry name" value="C1.7:_P-type_atpase_like"/>
    <property type="match status" value="1"/>
</dbReference>
<dbReference type="GO" id="GO:0005524">
    <property type="term" value="F:ATP binding"/>
    <property type="evidence" value="ECO:0007669"/>
    <property type="project" value="UniProtKB-KW"/>
</dbReference>
<dbReference type="PRINTS" id="PR00119">
    <property type="entry name" value="CATATPASE"/>
</dbReference>
<dbReference type="EMBL" id="MCGR01000006">
    <property type="protein sequence ID" value="ORY89486.1"/>
    <property type="molecule type" value="Genomic_DNA"/>
</dbReference>
<dbReference type="GO" id="GO:0005886">
    <property type="term" value="C:plasma membrane"/>
    <property type="evidence" value="ECO:0007669"/>
    <property type="project" value="UniProtKB-SubCell"/>
</dbReference>
<comment type="catalytic activity">
    <reaction evidence="20">
        <text>K(+)(in) + ATP + H2O = K(+)(out) + ADP + phosphate + H(+)</text>
        <dbReference type="Rhea" id="RHEA:75815"/>
        <dbReference type="ChEBI" id="CHEBI:15377"/>
        <dbReference type="ChEBI" id="CHEBI:15378"/>
        <dbReference type="ChEBI" id="CHEBI:29103"/>
        <dbReference type="ChEBI" id="CHEBI:30616"/>
        <dbReference type="ChEBI" id="CHEBI:43474"/>
        <dbReference type="ChEBI" id="CHEBI:456216"/>
    </reaction>
</comment>
<dbReference type="SUPFAM" id="SSF81665">
    <property type="entry name" value="Calcium ATPase, transmembrane domain M"/>
    <property type="match status" value="1"/>
</dbReference>
<evidence type="ECO:0000256" key="14">
    <source>
        <dbReference type="ARBA" id="ARBA00023053"/>
    </source>
</evidence>
<dbReference type="NCBIfam" id="TIGR01494">
    <property type="entry name" value="ATPase_P-type"/>
    <property type="match status" value="2"/>
</dbReference>
<dbReference type="GO" id="GO:0006813">
    <property type="term" value="P:potassium ion transport"/>
    <property type="evidence" value="ECO:0007669"/>
    <property type="project" value="UniProtKB-KW"/>
</dbReference>
<feature type="transmembrane region" description="Helical" evidence="23">
    <location>
        <begin position="87"/>
        <end position="106"/>
    </location>
</feature>
<keyword evidence="13 23" id="KW-1133">Transmembrane helix</keyword>
<keyword evidence="5" id="KW-0633">Potassium transport</keyword>
<evidence type="ECO:0000256" key="2">
    <source>
        <dbReference type="ARBA" id="ARBA00004651"/>
    </source>
</evidence>
<dbReference type="Pfam" id="PF13246">
    <property type="entry name" value="Cation_ATPase"/>
    <property type="match status" value="1"/>
</dbReference>
<dbReference type="SUPFAM" id="SSF81660">
    <property type="entry name" value="Metal cation-transporting ATPase, ATP-binding domain N"/>
    <property type="match status" value="1"/>
</dbReference>
<comment type="cofactor">
    <cofactor evidence="1">
        <name>Mg(2+)</name>
        <dbReference type="ChEBI" id="CHEBI:18420"/>
    </cofactor>
</comment>
<dbReference type="Proteomes" id="UP000193467">
    <property type="component" value="Unassembled WGS sequence"/>
</dbReference>
<dbReference type="InterPro" id="IPR036412">
    <property type="entry name" value="HAD-like_sf"/>
</dbReference>
<dbReference type="InterPro" id="IPR018303">
    <property type="entry name" value="ATPase_P-typ_P_site"/>
</dbReference>
<dbReference type="NCBIfam" id="TIGR01523">
    <property type="entry name" value="ATPase-IID_K-Na"/>
    <property type="match status" value="1"/>
</dbReference>
<dbReference type="SMART" id="SM00831">
    <property type="entry name" value="Cation_ATPase_N"/>
    <property type="match status" value="1"/>
</dbReference>
<evidence type="ECO:0000256" key="11">
    <source>
        <dbReference type="ARBA" id="ARBA00022958"/>
    </source>
</evidence>
<dbReference type="GO" id="GO:0046872">
    <property type="term" value="F:metal ion binding"/>
    <property type="evidence" value="ECO:0007669"/>
    <property type="project" value="UniProtKB-KW"/>
</dbReference>
<reference evidence="25 26" key="1">
    <citation type="submission" date="2016-07" db="EMBL/GenBank/DDBJ databases">
        <title>Pervasive Adenine N6-methylation of Active Genes in Fungi.</title>
        <authorList>
            <consortium name="DOE Joint Genome Institute"/>
            <person name="Mondo S.J."/>
            <person name="Dannebaum R.O."/>
            <person name="Kuo R.C."/>
            <person name="Labutti K."/>
            <person name="Haridas S."/>
            <person name="Kuo A."/>
            <person name="Salamov A."/>
            <person name="Ahrendt S.R."/>
            <person name="Lipzen A."/>
            <person name="Sullivan W."/>
            <person name="Andreopoulos W.B."/>
            <person name="Clum A."/>
            <person name="Lindquist E."/>
            <person name="Daum C."/>
            <person name="Ramamoorthy G.K."/>
            <person name="Gryganskyi A."/>
            <person name="Culley D."/>
            <person name="Magnuson J.K."/>
            <person name="James T.Y."/>
            <person name="O'Malley M.A."/>
            <person name="Stajich J.E."/>
            <person name="Spatafora J.W."/>
            <person name="Visel A."/>
            <person name="Grigoriev I.V."/>
        </authorList>
    </citation>
    <scope>NUCLEOTIDE SEQUENCE [LARGE SCALE GENOMIC DNA]</scope>
    <source>
        <strain evidence="25 26">62-1032</strain>
    </source>
</reference>
<feature type="transmembrane region" description="Helical" evidence="23">
    <location>
        <begin position="320"/>
        <end position="345"/>
    </location>
</feature>
<evidence type="ECO:0000256" key="6">
    <source>
        <dbReference type="ARBA" id="ARBA00022692"/>
    </source>
</evidence>
<evidence type="ECO:0000259" key="24">
    <source>
        <dbReference type="SMART" id="SM00831"/>
    </source>
</evidence>
<evidence type="ECO:0000256" key="12">
    <source>
        <dbReference type="ARBA" id="ARBA00022967"/>
    </source>
</evidence>
<dbReference type="Gene3D" id="3.40.50.1000">
    <property type="entry name" value="HAD superfamily/HAD-like"/>
    <property type="match status" value="1"/>
</dbReference>
<keyword evidence="10" id="KW-0460">Magnesium</keyword>
<evidence type="ECO:0000256" key="13">
    <source>
        <dbReference type="ARBA" id="ARBA00022989"/>
    </source>
</evidence>
<feature type="region of interest" description="Disordered" evidence="22">
    <location>
        <begin position="411"/>
        <end position="433"/>
    </location>
</feature>
<keyword evidence="4" id="KW-1003">Cell membrane</keyword>
<comment type="catalytic activity">
    <reaction evidence="21">
        <text>Na(+)(in) + ATP + H2O = Na(+)(out) + ADP + phosphate + H(+)</text>
        <dbReference type="Rhea" id="RHEA:14633"/>
        <dbReference type="ChEBI" id="CHEBI:15377"/>
        <dbReference type="ChEBI" id="CHEBI:15378"/>
        <dbReference type="ChEBI" id="CHEBI:29101"/>
        <dbReference type="ChEBI" id="CHEBI:30616"/>
        <dbReference type="ChEBI" id="CHEBI:43474"/>
        <dbReference type="ChEBI" id="CHEBI:456216"/>
        <dbReference type="EC" id="7.2.2.3"/>
    </reaction>
    <physiologicalReaction direction="left-to-right" evidence="21">
        <dbReference type="Rhea" id="RHEA:14634"/>
    </physiologicalReaction>
</comment>
<evidence type="ECO:0000256" key="8">
    <source>
        <dbReference type="ARBA" id="ARBA00022741"/>
    </source>
</evidence>
<evidence type="ECO:0000313" key="25">
    <source>
        <dbReference type="EMBL" id="ORY89486.1"/>
    </source>
</evidence>
<evidence type="ECO:0000256" key="3">
    <source>
        <dbReference type="ARBA" id="ARBA00022448"/>
    </source>
</evidence>
<dbReference type="SFLD" id="SFLDF00027">
    <property type="entry name" value="p-type_atpase"/>
    <property type="match status" value="1"/>
</dbReference>
<dbReference type="EC" id="7.2.2.3" evidence="19"/>
<dbReference type="InterPro" id="IPR023298">
    <property type="entry name" value="ATPase_P-typ_TM_dom_sf"/>
</dbReference>
<dbReference type="Pfam" id="PF00122">
    <property type="entry name" value="E1-E2_ATPase"/>
    <property type="match status" value="1"/>
</dbReference>
<comment type="similarity">
    <text evidence="18">Belongs to the cation transport ATPase (P-type) (TC 3.A.3) family. Type IID subfamily.</text>
</comment>
<keyword evidence="15" id="KW-0406">Ion transport</keyword>
<keyword evidence="14" id="KW-0915">Sodium</keyword>
<dbReference type="STRING" id="106004.A0A1Y2FZF1"/>
<dbReference type="InterPro" id="IPR044492">
    <property type="entry name" value="P_typ_ATPase_HD_dom"/>
</dbReference>
<evidence type="ECO:0000256" key="17">
    <source>
        <dbReference type="ARBA" id="ARBA00023201"/>
    </source>
</evidence>
<evidence type="ECO:0000256" key="4">
    <source>
        <dbReference type="ARBA" id="ARBA00022475"/>
    </source>
</evidence>
<comment type="subcellular location">
    <subcellularLocation>
        <location evidence="2">Cell membrane</location>
        <topology evidence="2">Multi-pass membrane protein</topology>
    </subcellularLocation>
</comment>
<feature type="transmembrane region" description="Helical" evidence="23">
    <location>
        <begin position="783"/>
        <end position="804"/>
    </location>
</feature>
<dbReference type="PRINTS" id="PR00120">
    <property type="entry name" value="HATPASE"/>
</dbReference>
<dbReference type="FunFam" id="1.20.1110.10:FF:000020">
    <property type="entry name" value="Sodium ion P-type ATPase"/>
    <property type="match status" value="1"/>
</dbReference>
<keyword evidence="16 23" id="KW-0472">Membrane</keyword>
<dbReference type="InterPro" id="IPR006068">
    <property type="entry name" value="ATPase_P-typ_cation-transptr_C"/>
</dbReference>
<dbReference type="OrthoDB" id="3352408at2759"/>
<feature type="transmembrane region" description="Helical" evidence="23">
    <location>
        <begin position="820"/>
        <end position="840"/>
    </location>
</feature>
<evidence type="ECO:0000256" key="22">
    <source>
        <dbReference type="SAM" id="MobiDB-lite"/>
    </source>
</evidence>
<evidence type="ECO:0000256" key="7">
    <source>
        <dbReference type="ARBA" id="ARBA00022723"/>
    </source>
</evidence>
<proteinExistence type="inferred from homology"/>
<evidence type="ECO:0000256" key="18">
    <source>
        <dbReference type="ARBA" id="ARBA00035017"/>
    </source>
</evidence>
<dbReference type="SUPFAM" id="SSF81653">
    <property type="entry name" value="Calcium ATPase, transduction domain A"/>
    <property type="match status" value="1"/>
</dbReference>
<dbReference type="PROSITE" id="PS00154">
    <property type="entry name" value="ATPASE_E1_E2"/>
    <property type="match status" value="1"/>
</dbReference>
<dbReference type="InterPro" id="IPR008250">
    <property type="entry name" value="ATPase_P-typ_transduc_dom_A_sf"/>
</dbReference>
<dbReference type="FunFam" id="3.40.50.1000:FF:000047">
    <property type="entry name" value="Sodium P-type ATPase"/>
    <property type="match status" value="1"/>
</dbReference>
<dbReference type="SFLD" id="SFLDS00003">
    <property type="entry name" value="Haloacid_Dehalogenase"/>
    <property type="match status" value="1"/>
</dbReference>
<feature type="transmembrane region" description="Helical" evidence="23">
    <location>
        <begin position="861"/>
        <end position="888"/>
    </location>
</feature>
<dbReference type="InterPro" id="IPR004014">
    <property type="entry name" value="ATPase_P-typ_cation-transptr_N"/>
</dbReference>
<dbReference type="AlphaFoldDB" id="A0A1Y2FZF1"/>
<evidence type="ECO:0000256" key="16">
    <source>
        <dbReference type="ARBA" id="ARBA00023136"/>
    </source>
</evidence>
<comment type="caution">
    <text evidence="25">The sequence shown here is derived from an EMBL/GenBank/DDBJ whole genome shotgun (WGS) entry which is preliminary data.</text>
</comment>
<dbReference type="PANTHER" id="PTHR42861">
    <property type="entry name" value="CALCIUM-TRANSPORTING ATPASE"/>
    <property type="match status" value="1"/>
</dbReference>
<dbReference type="GO" id="GO:0008554">
    <property type="term" value="F:P-type sodium transporter activity"/>
    <property type="evidence" value="ECO:0007669"/>
    <property type="project" value="UniProtKB-EC"/>
</dbReference>
<dbReference type="InterPro" id="IPR006414">
    <property type="entry name" value="P-type_ATPase_IID"/>
</dbReference>
<evidence type="ECO:0000256" key="15">
    <source>
        <dbReference type="ARBA" id="ARBA00023065"/>
    </source>
</evidence>
<dbReference type="FunFam" id="1.20.1110.10:FF:000015">
    <property type="entry name" value="Sodium ion P-type ATPase"/>
    <property type="match status" value="1"/>
</dbReference>
<dbReference type="Pfam" id="PF00689">
    <property type="entry name" value="Cation_ATPase_C"/>
    <property type="match status" value="1"/>
</dbReference>
<keyword evidence="12" id="KW-1278">Translocase</keyword>
<accession>A0A1Y2FZF1</accession>
<feature type="compositionally biased region" description="Polar residues" evidence="22">
    <location>
        <begin position="416"/>
        <end position="426"/>
    </location>
</feature>
<dbReference type="InterPro" id="IPR023214">
    <property type="entry name" value="HAD_sf"/>
</dbReference>
<dbReference type="Gene3D" id="1.20.1110.10">
    <property type="entry name" value="Calcium-transporting ATPase, transmembrane domain"/>
    <property type="match status" value="2"/>
</dbReference>
<dbReference type="FunCoup" id="A0A1Y2FZF1">
    <property type="interactions" value="60"/>
</dbReference>
<keyword evidence="7" id="KW-0479">Metal-binding</keyword>
<dbReference type="InterPro" id="IPR059000">
    <property type="entry name" value="ATPase_P-type_domA"/>
</dbReference>
<evidence type="ECO:0000256" key="20">
    <source>
        <dbReference type="ARBA" id="ARBA00048599"/>
    </source>
</evidence>
<feature type="transmembrane region" description="Helical" evidence="23">
    <location>
        <begin position="959"/>
        <end position="977"/>
    </location>
</feature>
<protein>
    <recommendedName>
        <fullName evidence="19">P-type Na(+) transporter</fullName>
        <ecNumber evidence="19">7.2.2.3</ecNumber>
    </recommendedName>
</protein>
<sequence length="1054" mass="113896">MSSNPPTKPFFLLSVHETAQHLETDPENGLQERAVAALQARDGPNELSGGGGVNPWSILAAQVFNAMMLVLIICLAVSFGIQSWIEGGVIAGVIFINVAVGFLQEYSSAKTMDSLRSLASPSAQVIRNGKSLAVPSPQVVVGDIVELKTGDVVPADLRLVSANNFETDEALLTGESLPVAKDVNAVWDDKSGEFDARDIGVGDRINMAYTSSTVTKGRATGIVVAIGMKTEIGAIAESLRGGDTLVRKVRKNDDGHAPWHRYVSAWGLTAWDMIGSFLGTNVGTPLQRTLSWLAIALFGIAGIFALFCFAANDWQTNKEIILYAIATGLAMIPASLVVVLTITLAGGTRAMVKRNVIVRKLDSLEALGAVTDICSDKTGTLTQGKMVCKSAWIPSRGTVLVGESNDPFNPTDGALSFTTESPSEQASEGEKGASPITTPAFELLQQHSTPLESLLNIASLCNVAKVFKGDEGWSARGDPTECAIQVFAHRFEWGRESLTEGDSPKWSLLKEYPFDSDLKRMSVIVSRLSDEKQFVFMKGAVERIIDACTQVQTADGLVPLDEEMERTVLANVEALAAQGLRVLGLAQKSWNSHQGEESSRAEVEEGMVLQGLVGLYDPPRPETQGAVRRCHHAGIQVHMLTGDHAATARAIALQVGILPRNMNTLSKAATDAMVMTAAQFDKLTDEQVDALPLLPLVVARCAPHTKVRMVDALHRRNAFCAMTGDGVNDSPSLKRADVGIAMGQNGSDVAKDASDIVLTDDNFASILNAIEEGRRMFDNIGKFCLHLLAGNVMQAFTLLVGLAFKDANNLSVFPLAPIEILWIIMITSSFPAMGLGAEVASPDILNRKPHNLKVGIFTRETLIDIVVIGCFGAACCLATFTFIVFAIGDGNLGIDSNNHIGDGSELVFRARSATFCCMTWICLLLAFEVMDTRRSFFRMKPKTPTPYTQFARDAWNNRFLFWSIMGGFFSVFPLIYIPGLNNIVMKHTVITWELAVPVVTVSCFIAMVEAWKLGKRVFFRRLARKAPKEEDDGLGGVFAAWRTTGLDSADATLV</sequence>
<dbReference type="Gene3D" id="3.40.1110.10">
    <property type="entry name" value="Calcium-transporting ATPase, cytoplasmic domain N"/>
    <property type="match status" value="1"/>
</dbReference>
<dbReference type="SUPFAM" id="SSF56784">
    <property type="entry name" value="HAD-like"/>
    <property type="match status" value="1"/>
</dbReference>
<keyword evidence="26" id="KW-1185">Reference proteome</keyword>
<evidence type="ECO:0000256" key="23">
    <source>
        <dbReference type="SAM" id="Phobius"/>
    </source>
</evidence>
<evidence type="ECO:0000256" key="9">
    <source>
        <dbReference type="ARBA" id="ARBA00022840"/>
    </source>
</evidence>
<dbReference type="InterPro" id="IPR001757">
    <property type="entry name" value="P_typ_ATPase"/>
</dbReference>
<feature type="domain" description="Cation-transporting P-type ATPase N-terminal" evidence="24">
    <location>
        <begin position="9"/>
        <end position="83"/>
    </location>
</feature>
<organism evidence="25 26">
    <name type="scientific">Leucosporidium creatinivorum</name>
    <dbReference type="NCBI Taxonomy" id="106004"/>
    <lineage>
        <taxon>Eukaryota</taxon>
        <taxon>Fungi</taxon>
        <taxon>Dikarya</taxon>
        <taxon>Basidiomycota</taxon>
        <taxon>Pucciniomycotina</taxon>
        <taxon>Microbotryomycetes</taxon>
        <taxon>Leucosporidiales</taxon>
        <taxon>Leucosporidium</taxon>
    </lineage>
</organism>
<evidence type="ECO:0000313" key="26">
    <source>
        <dbReference type="Proteomes" id="UP000193467"/>
    </source>
</evidence>
<evidence type="ECO:0000256" key="21">
    <source>
        <dbReference type="ARBA" id="ARBA00049499"/>
    </source>
</evidence>
<dbReference type="Pfam" id="PF00690">
    <property type="entry name" value="Cation_ATPase_N"/>
    <property type="match status" value="1"/>
</dbReference>
<dbReference type="FunFam" id="3.40.1110.10:FF:000039">
    <property type="entry name" value="Sodium P-type ATPase"/>
    <property type="match status" value="1"/>
</dbReference>